<evidence type="ECO:0000259" key="3">
    <source>
        <dbReference type="Pfam" id="PF04717"/>
    </source>
</evidence>
<feature type="region of interest" description="Disordered" evidence="2">
    <location>
        <begin position="244"/>
        <end position="265"/>
    </location>
</feature>
<dbReference type="EMBL" id="JBEPLY010000017">
    <property type="protein sequence ID" value="MET3601895.1"/>
    <property type="molecule type" value="Genomic_DNA"/>
</dbReference>
<protein>
    <submittedName>
        <fullName evidence="4">Type VI secretion system secreted protein VgrG</fullName>
    </submittedName>
</protein>
<reference evidence="4 5" key="1">
    <citation type="submission" date="2024-06" db="EMBL/GenBank/DDBJ databases">
        <title>Genomic Encyclopedia of Type Strains, Phase IV (KMG-IV): sequencing the most valuable type-strain genomes for metagenomic binning, comparative biology and taxonomic classification.</title>
        <authorList>
            <person name="Goeker M."/>
        </authorList>
    </citation>
    <scope>NUCLEOTIDE SEQUENCE [LARGE SCALE GENOMIC DNA]</scope>
    <source>
        <strain evidence="4 5">DSM 28102</strain>
    </source>
</reference>
<evidence type="ECO:0000313" key="5">
    <source>
        <dbReference type="Proteomes" id="UP001549164"/>
    </source>
</evidence>
<dbReference type="RefSeq" id="WP_354435695.1">
    <property type="nucleotide sequence ID" value="NZ_JBEPLY010000017.1"/>
</dbReference>
<dbReference type="Gene3D" id="2.40.50.230">
    <property type="entry name" value="Gp5 N-terminal domain"/>
    <property type="match status" value="1"/>
</dbReference>
<dbReference type="Pfam" id="PF05954">
    <property type="entry name" value="Phage_GPD"/>
    <property type="match status" value="1"/>
</dbReference>
<dbReference type="PANTHER" id="PTHR32305:SF11">
    <property type="entry name" value="TYPE VI SECRETION SYSTEM SPIKE PROTEIN VGRG3"/>
    <property type="match status" value="1"/>
</dbReference>
<comment type="similarity">
    <text evidence="1">Belongs to the VgrG protein family.</text>
</comment>
<dbReference type="Proteomes" id="UP001549164">
    <property type="component" value="Unassembled WGS sequence"/>
</dbReference>
<evidence type="ECO:0000313" key="4">
    <source>
        <dbReference type="EMBL" id="MET3601895.1"/>
    </source>
</evidence>
<gene>
    <name evidence="4" type="ORF">ABID12_003858</name>
</gene>
<sequence length="520" mass="58973">MNAIIDMPVLYQDQDIAFTFEAPALDTMQQLLVHGFGAEEKLFGLTQVDIELVSEDPNIGLNALLDTPATLTIHHKYAGIRHLSGVIAEIARADEGFHRTFYTVTLLPMLHRLDHGSDCRIFQQKSVPDIIRELLKENGVEDVQWHMAGEHVAREYCVQYRETHLAFVERIAAEEGIWYYFTYGENGQHTLHFIDMPQIVAKLPDMPELEYNANPSGAVKGVFCNRFAFHQRLRSTAYTQRDYTFKNPPYNQEHKAERQEDNGAKRDYALYDYPGRYKRDVAGKPFTQYRMEATRTDATTADGQTNAIHLMPGFRLELADHPNKACNIDWHLLAVSHSGEQSQALKEEAGSGATTYAASFSAMPARLPYRPQQTKKPMVDGPQIARVTGPEGEEIYCDEFGRVKVWFPWDHRGEQNDKSSCWIRVADNWAGATWGHMAIPRIGQEVIVDFLEGDPDQPIVTRPHLQRNEQTALQAAGKQDPHDHQEPDPQGQGLQRTQVRGREGQRRGLHACAEGPQHGH</sequence>
<feature type="compositionally biased region" description="Basic and acidic residues" evidence="2">
    <location>
        <begin position="252"/>
        <end position="265"/>
    </location>
</feature>
<dbReference type="PANTHER" id="PTHR32305">
    <property type="match status" value="1"/>
</dbReference>
<dbReference type="SUPFAM" id="SSF69255">
    <property type="entry name" value="gp5 N-terminal domain-like"/>
    <property type="match status" value="1"/>
</dbReference>
<organism evidence="4 5">
    <name type="scientific">Martelella mangrovi</name>
    <dbReference type="NCBI Taxonomy" id="1397477"/>
    <lineage>
        <taxon>Bacteria</taxon>
        <taxon>Pseudomonadati</taxon>
        <taxon>Pseudomonadota</taxon>
        <taxon>Alphaproteobacteria</taxon>
        <taxon>Hyphomicrobiales</taxon>
        <taxon>Aurantimonadaceae</taxon>
        <taxon>Martelella</taxon>
    </lineage>
</organism>
<evidence type="ECO:0000256" key="2">
    <source>
        <dbReference type="SAM" id="MobiDB-lite"/>
    </source>
</evidence>
<dbReference type="InterPro" id="IPR017847">
    <property type="entry name" value="T6SS_RhsGE_Vgr_subset"/>
</dbReference>
<dbReference type="Pfam" id="PF04717">
    <property type="entry name" value="Phage_base_V"/>
    <property type="match status" value="1"/>
</dbReference>
<dbReference type="Gene3D" id="4.10.220.110">
    <property type="match status" value="1"/>
</dbReference>
<dbReference type="Gene3D" id="2.30.110.50">
    <property type="match status" value="1"/>
</dbReference>
<keyword evidence="5" id="KW-1185">Reference proteome</keyword>
<accession>A0ABV2IG32</accession>
<proteinExistence type="inferred from homology"/>
<comment type="caution">
    <text evidence="4">The sequence shown here is derived from an EMBL/GenBank/DDBJ whole genome shotgun (WGS) entry which is preliminary data.</text>
</comment>
<feature type="region of interest" description="Disordered" evidence="2">
    <location>
        <begin position="469"/>
        <end position="520"/>
    </location>
</feature>
<name>A0ABV2IG32_9HYPH</name>
<dbReference type="InterPro" id="IPR006533">
    <property type="entry name" value="T6SS_Vgr_RhsGE"/>
</dbReference>
<dbReference type="InterPro" id="IPR006531">
    <property type="entry name" value="Gp5/Vgr_OB"/>
</dbReference>
<evidence type="ECO:0000256" key="1">
    <source>
        <dbReference type="ARBA" id="ARBA00005558"/>
    </source>
</evidence>
<dbReference type="NCBIfam" id="TIGR01646">
    <property type="entry name" value="vgr_GE"/>
    <property type="match status" value="1"/>
</dbReference>
<dbReference type="InterPro" id="IPR050708">
    <property type="entry name" value="T6SS_VgrG/RHS"/>
</dbReference>
<dbReference type="Gene3D" id="3.55.50.10">
    <property type="entry name" value="Baseplate protein-like domains"/>
    <property type="match status" value="1"/>
</dbReference>
<dbReference type="NCBIfam" id="TIGR03361">
    <property type="entry name" value="VI_Rhs_Vgr"/>
    <property type="match status" value="1"/>
</dbReference>
<dbReference type="InterPro" id="IPR037026">
    <property type="entry name" value="Vgr_OB-fold_dom_sf"/>
</dbReference>
<dbReference type="SUPFAM" id="SSF69279">
    <property type="entry name" value="Phage tail proteins"/>
    <property type="match status" value="2"/>
</dbReference>
<feature type="domain" description="Gp5/Type VI secretion system Vgr protein OB-fold" evidence="3">
    <location>
        <begin position="399"/>
        <end position="461"/>
    </location>
</feature>